<sequence>MGDWSFLEKLLDQVQEHSTPIGKVWLMVLFIFRLLILSLAGESVWGDEQSDFICNTKQPGCTNVCYDNAFPISHVRYWVLQFLFVSTPTLFYLGHVVYLSRRVQKLRLIENELRSLVGKDQNMEHALVLIERKCLKYCIQEDGSLKLRGALKYTYTSSIILKSILEAGFLIGQWYLYGFVMPPIYVCDREPCRHFVDCFVSRPMEKTIFIIFMLVVSLVSLALNLLELACLLHQSICHRRKRCSLSTCNNDINMIPTTTYNPPTAPTQESPCLYFPMAKDHHLPWPAYKMTNEQNWTNYNTEKQLASSSDLQTSGKQSTCVAHSVSTSSRLSSDASKKQYV</sequence>
<accession>A0AAD1VLR4</accession>
<name>A0AAD1VLR4_PELCU</name>
<keyword evidence="7 12" id="KW-0812">Transmembrane</keyword>
<evidence type="ECO:0000256" key="3">
    <source>
        <dbReference type="ARBA" id="ARBA00004651"/>
    </source>
</evidence>
<evidence type="ECO:0000256" key="11">
    <source>
        <dbReference type="ARBA" id="ARBA00023136"/>
    </source>
</evidence>
<dbReference type="InterPro" id="IPR000500">
    <property type="entry name" value="Connexin"/>
</dbReference>
<gene>
    <name evidence="16" type="ORF">PECUL_23A045430</name>
</gene>
<dbReference type="Pfam" id="PF00029">
    <property type="entry name" value="Connexin"/>
    <property type="match status" value="1"/>
</dbReference>
<keyword evidence="17" id="KW-1185">Reference proteome</keyword>
<evidence type="ECO:0000259" key="15">
    <source>
        <dbReference type="SMART" id="SM01089"/>
    </source>
</evidence>
<protein>
    <recommendedName>
        <fullName evidence="12">Gap junction protein</fullName>
    </recommendedName>
</protein>
<feature type="domain" description="Connexin cysteine-rich" evidence="15">
    <location>
        <begin position="165"/>
        <end position="231"/>
    </location>
</feature>
<dbReference type="PANTHER" id="PTHR11984">
    <property type="entry name" value="CONNEXIN"/>
    <property type="match status" value="1"/>
</dbReference>
<dbReference type="SUPFAM" id="SSF118220">
    <property type="entry name" value="Connexin43"/>
    <property type="match status" value="1"/>
</dbReference>
<comment type="subcellular location">
    <subcellularLocation>
        <location evidence="2">Cell junction</location>
        <location evidence="2">Gap junction</location>
    </subcellularLocation>
    <subcellularLocation>
        <location evidence="3 12">Cell membrane</location>
        <topology evidence="3 12">Multi-pass membrane protein</topology>
    </subcellularLocation>
</comment>
<keyword evidence="6" id="KW-1003">Cell membrane</keyword>
<evidence type="ECO:0000259" key="14">
    <source>
        <dbReference type="SMART" id="SM00037"/>
    </source>
</evidence>
<evidence type="ECO:0000256" key="13">
    <source>
        <dbReference type="SAM" id="Phobius"/>
    </source>
</evidence>
<evidence type="ECO:0000256" key="5">
    <source>
        <dbReference type="ARBA" id="ARBA00011455"/>
    </source>
</evidence>
<evidence type="ECO:0000256" key="7">
    <source>
        <dbReference type="ARBA" id="ARBA00022692"/>
    </source>
</evidence>
<dbReference type="InterPro" id="IPR013092">
    <property type="entry name" value="Connexin_N"/>
</dbReference>
<dbReference type="AlphaFoldDB" id="A0AAD1VLR4"/>
<dbReference type="SMART" id="SM00037">
    <property type="entry name" value="CNX"/>
    <property type="match status" value="1"/>
</dbReference>
<feature type="domain" description="Connexin N-terminal" evidence="14">
    <location>
        <begin position="43"/>
        <end position="76"/>
    </location>
</feature>
<proteinExistence type="inferred from homology"/>
<dbReference type="SMART" id="SM01089">
    <property type="entry name" value="Connexin_CCC"/>
    <property type="match status" value="1"/>
</dbReference>
<dbReference type="PANTHER" id="PTHR11984:SF54">
    <property type="entry name" value="GAP JUNCTION ALPHA-4 PROTEIN"/>
    <property type="match status" value="1"/>
</dbReference>
<dbReference type="PRINTS" id="PR00206">
    <property type="entry name" value="CONNEXIN"/>
</dbReference>
<dbReference type="FunFam" id="1.20.1440.80:FF:000001">
    <property type="entry name" value="Gap junction alpha-1"/>
    <property type="match status" value="1"/>
</dbReference>
<keyword evidence="10 13" id="KW-1133">Transmembrane helix</keyword>
<dbReference type="GO" id="GO:0005922">
    <property type="term" value="C:connexin complex"/>
    <property type="evidence" value="ECO:0007669"/>
    <property type="project" value="InterPro"/>
</dbReference>
<dbReference type="PROSITE" id="PS00408">
    <property type="entry name" value="CONNEXINS_2"/>
    <property type="match status" value="1"/>
</dbReference>
<dbReference type="GO" id="GO:0007267">
    <property type="term" value="P:cell-cell signaling"/>
    <property type="evidence" value="ECO:0007669"/>
    <property type="project" value="TreeGrafter"/>
</dbReference>
<comment type="subunit">
    <text evidence="5 12">A connexon is composed of a hexamer of connexins.</text>
</comment>
<keyword evidence="9" id="KW-0965">Cell junction</keyword>
<evidence type="ECO:0000256" key="9">
    <source>
        <dbReference type="ARBA" id="ARBA00022949"/>
    </source>
</evidence>
<feature type="transmembrane region" description="Helical" evidence="13">
    <location>
        <begin position="153"/>
        <end position="176"/>
    </location>
</feature>
<dbReference type="PROSITE" id="PS00407">
    <property type="entry name" value="CONNEXINS_1"/>
    <property type="match status" value="1"/>
</dbReference>
<feature type="transmembrane region" description="Helical" evidence="13">
    <location>
        <begin position="78"/>
        <end position="99"/>
    </location>
</feature>
<dbReference type="InterPro" id="IPR038359">
    <property type="entry name" value="Connexin_N_sf"/>
</dbReference>
<keyword evidence="8 12" id="KW-0303">Gap junction</keyword>
<evidence type="ECO:0000256" key="12">
    <source>
        <dbReference type="RuleBase" id="RU000630"/>
    </source>
</evidence>
<evidence type="ECO:0000256" key="8">
    <source>
        <dbReference type="ARBA" id="ARBA00022868"/>
    </source>
</evidence>
<feature type="transmembrane region" description="Helical" evidence="13">
    <location>
        <begin position="21"/>
        <end position="40"/>
    </location>
</feature>
<dbReference type="InterPro" id="IPR034634">
    <property type="entry name" value="Connexin_C"/>
</dbReference>
<comment type="similarity">
    <text evidence="4">Belongs to the connexin family. Alpha-type (group II) subfamily.</text>
</comment>
<evidence type="ECO:0000256" key="6">
    <source>
        <dbReference type="ARBA" id="ARBA00022475"/>
    </source>
</evidence>
<keyword evidence="11 13" id="KW-0472">Membrane</keyword>
<dbReference type="Proteomes" id="UP001295444">
    <property type="component" value="Chromosome 01"/>
</dbReference>
<evidence type="ECO:0000256" key="2">
    <source>
        <dbReference type="ARBA" id="ARBA00004610"/>
    </source>
</evidence>
<dbReference type="InterPro" id="IPR017990">
    <property type="entry name" value="Connexin_CS"/>
</dbReference>
<comment type="function">
    <text evidence="1 12">One gap junction consists of a cluster of closely packed pairs of transmembrane channels, the connexons, through which materials of low MW diffuse from one cell to a neighboring cell.</text>
</comment>
<feature type="transmembrane region" description="Helical" evidence="13">
    <location>
        <begin position="208"/>
        <end position="232"/>
    </location>
</feature>
<dbReference type="Gene3D" id="1.20.1440.80">
    <property type="entry name" value="Gap junction channel protein cysteine-rich domain"/>
    <property type="match status" value="1"/>
</dbReference>
<evidence type="ECO:0000256" key="10">
    <source>
        <dbReference type="ARBA" id="ARBA00022989"/>
    </source>
</evidence>
<evidence type="ECO:0000256" key="4">
    <source>
        <dbReference type="ARBA" id="ARBA00006589"/>
    </source>
</evidence>
<reference evidence="16" key="1">
    <citation type="submission" date="2022-03" db="EMBL/GenBank/DDBJ databases">
        <authorList>
            <person name="Alioto T."/>
            <person name="Alioto T."/>
            <person name="Gomez Garrido J."/>
        </authorList>
    </citation>
    <scope>NUCLEOTIDE SEQUENCE</scope>
</reference>
<evidence type="ECO:0000256" key="1">
    <source>
        <dbReference type="ARBA" id="ARBA00003922"/>
    </source>
</evidence>
<evidence type="ECO:0000313" key="16">
    <source>
        <dbReference type="EMBL" id="CAH2222374.1"/>
    </source>
</evidence>
<dbReference type="InterPro" id="IPR019570">
    <property type="entry name" value="Connexin_CCC"/>
</dbReference>
<dbReference type="GO" id="GO:0005243">
    <property type="term" value="F:gap junction channel activity"/>
    <property type="evidence" value="ECO:0007669"/>
    <property type="project" value="TreeGrafter"/>
</dbReference>
<evidence type="ECO:0000313" key="17">
    <source>
        <dbReference type="Proteomes" id="UP001295444"/>
    </source>
</evidence>
<dbReference type="EMBL" id="OW240912">
    <property type="protein sequence ID" value="CAH2222374.1"/>
    <property type="molecule type" value="Genomic_DNA"/>
</dbReference>
<organism evidence="16 17">
    <name type="scientific">Pelobates cultripes</name>
    <name type="common">Western spadefoot toad</name>
    <dbReference type="NCBI Taxonomy" id="61616"/>
    <lineage>
        <taxon>Eukaryota</taxon>
        <taxon>Metazoa</taxon>
        <taxon>Chordata</taxon>
        <taxon>Craniata</taxon>
        <taxon>Vertebrata</taxon>
        <taxon>Euteleostomi</taxon>
        <taxon>Amphibia</taxon>
        <taxon>Batrachia</taxon>
        <taxon>Anura</taxon>
        <taxon>Pelobatoidea</taxon>
        <taxon>Pelobatidae</taxon>
        <taxon>Pelobates</taxon>
    </lineage>
</organism>